<feature type="compositionally biased region" description="Basic and acidic residues" evidence="13">
    <location>
        <begin position="167"/>
        <end position="177"/>
    </location>
</feature>
<evidence type="ECO:0000256" key="10">
    <source>
        <dbReference type="ARBA" id="ARBA00047770"/>
    </source>
</evidence>
<dbReference type="EC" id="2.1.1.360" evidence="2 11"/>
<proteinExistence type="inferred from homology"/>
<comment type="function">
    <text evidence="11">Histone methyltransferase that specifically trimethylates histone H3 to form H3K79me3. This methylation is required for telomere silencing and for the pachytene checkpoint during the meiotic cell cycle by allowing the recruitment of RAD9 to double strand breaks. Nucleosomes are preferred as substrate compared to free histone.</text>
</comment>
<evidence type="ECO:0000313" key="16">
    <source>
        <dbReference type="EMBL" id="CAG6697296.1"/>
    </source>
</evidence>
<dbReference type="PROSITE" id="PS51569">
    <property type="entry name" value="DOT1"/>
    <property type="match status" value="1"/>
</dbReference>
<sequence>MIIVFKKWMKWYGKKHGEYRLVKGDFLTDEHREKITQATIVFVNNFAFGPTVDHALKERFADLKDGARIVSSKSFCPLNFRITDRNLSDIGTIMHVSEMEPMKGSVSWTGRPVSYYLHVIDRTKLERYFQRHRNPRTRAAVQQIANGNVNDLEAISAAVNADLSSKQGRDRARRDLTKQMNESSSSSDEETHSDETDNRPRVTTRRAWSDYCTNKSVRTSSEEENNNSTNLVEESPPPKPKPRAKKKLRSRNDTRRRSNNKTAAPPVTAQHNISANSTPCASPPPRSAAQKQRAGKAAVGRVKRGKNKRPIKITGLDLLHSETLASTTQDVGKKLPPARGCVDQTLTSLSSSQALTVGCDVHTELEIPPTPSETPYSLQMLLDILRNQYLGMIERLKSEKYKKEVEDQIEMEKKKKEQTKKRIEALDKQISHLIQDSVELLKTRMSELDIHANTPKELLSKANDIVVRHRELQAKTVKYQKEVMSLEETKNNLVMERVQELKLMPQKTEKLTKDVVIKEITATLHHQKKLKNTVNKLQSETSSLEDSQKQIIANNNNKYAHMNGNSKVSRKSREHRSRSQEWPDVPDVGKIDEKNPEVLAQKILETGRQLEARKLHETALPPARNPHLPSAASKVPLPKMSPKLKPEPCFTANRVQEPPRVDYFEDRLKLIITNVLNEDKDSRHKQSKPSPVPHHNHVPDYTQVSPAKLALRRHLSNEKPPGLMSSSGFGPMGARTIGDLVNTEIERSLEISNQSLINAAVDSAVTMCTPTSLINSILPPRPDRISPSQCPRPNVYSPIGRRSSSPPSHHPSPPKPSPLASSGPLPLSTTSKPLSQNSSSRYTHVQLPRAEMKPYHESYFTDLPSEEPVEGLAATLHSRLLSSQQQQSSTPNSLVQQPPISPRNVDDMELVESVSSRKRYSSSPLREHLALPPVKKMFSPDLPPLPNMSRPDEDKWDKFSSNFDKIVAFASTELDKRRRSTEVSCNTSPDSGIDHGDPPPGESPPVLEPGPPRTPSPQALSYSPAPDPDGPFSPATPSASPPPLSSLKYSLDERHHFKKKYLHSTSSTGSSGSGSVSKDKFRPKGKSWDWNRVSLCSLIIVLFSIFFFNFFWSPVPVAPLFLHVFRF</sequence>
<feature type="compositionally biased region" description="Polar residues" evidence="13">
    <location>
        <begin position="557"/>
        <end position="567"/>
    </location>
</feature>
<dbReference type="Gene3D" id="3.40.50.150">
    <property type="entry name" value="Vaccinia Virus protein VP39"/>
    <property type="match status" value="1"/>
</dbReference>
<evidence type="ECO:0000256" key="9">
    <source>
        <dbReference type="ARBA" id="ARBA00029821"/>
    </source>
</evidence>
<dbReference type="EMBL" id="HBUF01332860">
    <property type="protein sequence ID" value="CAG6697296.1"/>
    <property type="molecule type" value="Transcribed_RNA"/>
</dbReference>
<keyword evidence="14" id="KW-1133">Transmembrane helix</keyword>
<feature type="region of interest" description="Disordered" evidence="13">
    <location>
        <begin position="619"/>
        <end position="642"/>
    </location>
</feature>
<dbReference type="Pfam" id="PF08123">
    <property type="entry name" value="DOT1"/>
    <property type="match status" value="1"/>
</dbReference>
<evidence type="ECO:0000256" key="12">
    <source>
        <dbReference type="SAM" id="Coils"/>
    </source>
</evidence>
<name>A0A8D8TY83_9HEMI</name>
<dbReference type="InterPro" id="IPR025789">
    <property type="entry name" value="DOT1_dom"/>
</dbReference>
<feature type="compositionally biased region" description="Polar residues" evidence="13">
    <location>
        <begin position="269"/>
        <end position="280"/>
    </location>
</feature>
<dbReference type="GO" id="GO:0000077">
    <property type="term" value="P:DNA damage checkpoint signaling"/>
    <property type="evidence" value="ECO:0007669"/>
    <property type="project" value="TreeGrafter"/>
</dbReference>
<feature type="compositionally biased region" description="Basic residues" evidence="13">
    <location>
        <begin position="240"/>
        <end position="249"/>
    </location>
</feature>
<dbReference type="GO" id="GO:0006281">
    <property type="term" value="P:DNA repair"/>
    <property type="evidence" value="ECO:0007669"/>
    <property type="project" value="TreeGrafter"/>
</dbReference>
<keyword evidence="4 11" id="KW-0489">Methyltransferase</keyword>
<keyword evidence="12" id="KW-0175">Coiled coil</keyword>
<feature type="compositionally biased region" description="Low complexity" evidence="13">
    <location>
        <begin position="1064"/>
        <end position="1076"/>
    </location>
</feature>
<dbReference type="FunFam" id="3.40.50.150:FF:000033">
    <property type="entry name" value="Histone-lysine N-methyltransferase, H3 lysine-79 specific"/>
    <property type="match status" value="1"/>
</dbReference>
<feature type="domain" description="DOT1" evidence="15">
    <location>
        <begin position="1"/>
        <end position="133"/>
    </location>
</feature>
<comment type="miscellaneous">
    <text evidence="11">In contrast to other lysine histone methyltransferases, it does not contain a SET domain, suggesting the existence of another mechanism for methylation of lysine residues of histones.</text>
</comment>
<feature type="compositionally biased region" description="Pro residues" evidence="13">
    <location>
        <begin position="808"/>
        <end position="817"/>
    </location>
</feature>
<accession>A0A8D8TY83</accession>
<feature type="compositionally biased region" description="Low complexity" evidence="13">
    <location>
        <begin position="818"/>
        <end position="835"/>
    </location>
</feature>
<feature type="compositionally biased region" description="Basic and acidic residues" evidence="13">
    <location>
        <begin position="189"/>
        <end position="200"/>
    </location>
</feature>
<evidence type="ECO:0000256" key="3">
    <source>
        <dbReference type="ARBA" id="ARBA00020987"/>
    </source>
</evidence>
<evidence type="ECO:0000256" key="8">
    <source>
        <dbReference type="ARBA" id="ARBA00023242"/>
    </source>
</evidence>
<feature type="region of interest" description="Disordered" evidence="13">
    <location>
        <begin position="557"/>
        <end position="590"/>
    </location>
</feature>
<keyword evidence="8 11" id="KW-0539">Nucleus</keyword>
<dbReference type="PANTHER" id="PTHR21451:SF0">
    <property type="entry name" value="HISTONE-LYSINE N-METHYLTRANSFERASE, H3 LYSINE-79 SPECIFIC"/>
    <property type="match status" value="1"/>
</dbReference>
<comment type="catalytic activity">
    <reaction evidence="10 11">
        <text>L-lysyl(79)-[histone H3] + 3 S-adenosyl-L-methionine = N(6),N(6),N(6)-trimethyl-L-lysyl(79)-[histone H3] + 3 S-adenosyl-L-homocysteine + 3 H(+)</text>
        <dbReference type="Rhea" id="RHEA:60328"/>
        <dbReference type="Rhea" id="RHEA-COMP:15549"/>
        <dbReference type="Rhea" id="RHEA-COMP:15552"/>
        <dbReference type="ChEBI" id="CHEBI:15378"/>
        <dbReference type="ChEBI" id="CHEBI:29969"/>
        <dbReference type="ChEBI" id="CHEBI:57856"/>
        <dbReference type="ChEBI" id="CHEBI:59789"/>
        <dbReference type="ChEBI" id="CHEBI:61961"/>
        <dbReference type="EC" id="2.1.1.360"/>
    </reaction>
</comment>
<feature type="region of interest" description="Disordered" evidence="13">
    <location>
        <begin position="679"/>
        <end position="700"/>
    </location>
</feature>
<keyword evidence="6 11" id="KW-0949">S-adenosyl-L-methionine</keyword>
<feature type="region of interest" description="Disordered" evidence="13">
    <location>
        <begin position="773"/>
        <end position="843"/>
    </location>
</feature>
<feature type="region of interest" description="Disordered" evidence="13">
    <location>
        <begin position="975"/>
        <end position="1045"/>
    </location>
</feature>
<dbReference type="InterPro" id="IPR030445">
    <property type="entry name" value="H3-K79_meTrfase"/>
</dbReference>
<protein>
    <recommendedName>
        <fullName evidence="3 11">Histone-lysine N-methyltransferase, H3 lysine-79 specific</fullName>
        <ecNumber evidence="2 11">2.1.1.360</ecNumber>
    </recommendedName>
    <alternativeName>
        <fullName evidence="9 11">Histone H3-K79 methyltransferase</fullName>
    </alternativeName>
</protein>
<evidence type="ECO:0000256" key="6">
    <source>
        <dbReference type="ARBA" id="ARBA00022691"/>
    </source>
</evidence>
<feature type="transmembrane region" description="Helical" evidence="14">
    <location>
        <begin position="1090"/>
        <end position="1112"/>
    </location>
</feature>
<dbReference type="InterPro" id="IPR029063">
    <property type="entry name" value="SAM-dependent_MTases_sf"/>
</dbReference>
<feature type="region of interest" description="Disordered" evidence="13">
    <location>
        <begin position="163"/>
        <end position="306"/>
    </location>
</feature>
<feature type="compositionally biased region" description="Basic and acidic residues" evidence="13">
    <location>
        <begin position="577"/>
        <end position="590"/>
    </location>
</feature>
<reference evidence="16" key="1">
    <citation type="submission" date="2021-05" db="EMBL/GenBank/DDBJ databases">
        <authorList>
            <person name="Alioto T."/>
            <person name="Alioto T."/>
            <person name="Gomez Garrido J."/>
        </authorList>
    </citation>
    <scope>NUCLEOTIDE SEQUENCE</scope>
</reference>
<dbReference type="GO" id="GO:0035097">
    <property type="term" value="C:histone methyltransferase complex"/>
    <property type="evidence" value="ECO:0007669"/>
    <property type="project" value="UniProtKB-ARBA"/>
</dbReference>
<evidence type="ECO:0000259" key="15">
    <source>
        <dbReference type="PROSITE" id="PS51569"/>
    </source>
</evidence>
<dbReference type="GO" id="GO:0032259">
    <property type="term" value="P:methylation"/>
    <property type="evidence" value="ECO:0007669"/>
    <property type="project" value="UniProtKB-KW"/>
</dbReference>
<keyword evidence="7 11" id="KW-0156">Chromatin regulator</keyword>
<dbReference type="AlphaFoldDB" id="A0A8D8TY83"/>
<feature type="region of interest" description="Disordered" evidence="13">
    <location>
        <begin position="1062"/>
        <end position="1084"/>
    </location>
</feature>
<dbReference type="GO" id="GO:0140956">
    <property type="term" value="F:histone H3K79 trimethyltransferase activity"/>
    <property type="evidence" value="ECO:0007669"/>
    <property type="project" value="UniProtKB-EC"/>
</dbReference>
<feature type="compositionally biased region" description="Pro residues" evidence="13">
    <location>
        <begin position="998"/>
        <end position="1015"/>
    </location>
</feature>
<evidence type="ECO:0000256" key="11">
    <source>
        <dbReference type="RuleBase" id="RU271113"/>
    </source>
</evidence>
<dbReference type="SUPFAM" id="SSF53335">
    <property type="entry name" value="S-adenosyl-L-methionine-dependent methyltransferases"/>
    <property type="match status" value="1"/>
</dbReference>
<evidence type="ECO:0000256" key="1">
    <source>
        <dbReference type="ARBA" id="ARBA00004123"/>
    </source>
</evidence>
<evidence type="ECO:0000256" key="4">
    <source>
        <dbReference type="ARBA" id="ARBA00022603"/>
    </source>
</evidence>
<keyword evidence="5 11" id="KW-0808">Transferase</keyword>
<comment type="similarity">
    <text evidence="11">Belongs to the class I-like SAM-binding methyltransferase superfamily. DOT1 family.</text>
</comment>
<keyword evidence="14" id="KW-0472">Membrane</keyword>
<evidence type="ECO:0000256" key="5">
    <source>
        <dbReference type="ARBA" id="ARBA00022679"/>
    </source>
</evidence>
<evidence type="ECO:0000256" key="7">
    <source>
        <dbReference type="ARBA" id="ARBA00022853"/>
    </source>
</evidence>
<evidence type="ECO:0000256" key="14">
    <source>
        <dbReference type="SAM" id="Phobius"/>
    </source>
</evidence>
<evidence type="ECO:0000256" key="2">
    <source>
        <dbReference type="ARBA" id="ARBA00012190"/>
    </source>
</evidence>
<evidence type="ECO:0000256" key="13">
    <source>
        <dbReference type="SAM" id="MobiDB-lite"/>
    </source>
</evidence>
<feature type="compositionally biased region" description="Low complexity" evidence="13">
    <location>
        <begin position="797"/>
        <end position="807"/>
    </location>
</feature>
<organism evidence="16">
    <name type="scientific">Cacopsylla melanoneura</name>
    <dbReference type="NCBI Taxonomy" id="428564"/>
    <lineage>
        <taxon>Eukaryota</taxon>
        <taxon>Metazoa</taxon>
        <taxon>Ecdysozoa</taxon>
        <taxon>Arthropoda</taxon>
        <taxon>Hexapoda</taxon>
        <taxon>Insecta</taxon>
        <taxon>Pterygota</taxon>
        <taxon>Neoptera</taxon>
        <taxon>Paraneoptera</taxon>
        <taxon>Hemiptera</taxon>
        <taxon>Sternorrhyncha</taxon>
        <taxon>Psylloidea</taxon>
        <taxon>Psyllidae</taxon>
        <taxon>Psyllinae</taxon>
        <taxon>Cacopsylla</taxon>
    </lineage>
</organism>
<comment type="subcellular location">
    <subcellularLocation>
        <location evidence="1 11">Nucleus</location>
    </subcellularLocation>
</comment>
<dbReference type="PANTHER" id="PTHR21451">
    <property type="entry name" value="HISTONE H3 METHYLTRANSFERASE"/>
    <property type="match status" value="1"/>
</dbReference>
<feature type="coiled-coil region" evidence="12">
    <location>
        <begin position="402"/>
        <end position="436"/>
    </location>
</feature>
<feature type="region of interest" description="Disordered" evidence="13">
    <location>
        <begin position="879"/>
        <end position="953"/>
    </location>
</feature>
<keyword evidence="14" id="KW-0812">Transmembrane</keyword>